<dbReference type="GO" id="GO:0043590">
    <property type="term" value="C:bacterial nucleoid"/>
    <property type="evidence" value="ECO:0007669"/>
    <property type="project" value="TreeGrafter"/>
</dbReference>
<dbReference type="Pfam" id="PF02565">
    <property type="entry name" value="RecO_C"/>
    <property type="match status" value="1"/>
</dbReference>
<dbReference type="InterPro" id="IPR042242">
    <property type="entry name" value="RecO_C"/>
</dbReference>
<proteinExistence type="inferred from homology"/>
<dbReference type="EMBL" id="BARU01030807">
    <property type="protein sequence ID" value="GAH67483.1"/>
    <property type="molecule type" value="Genomic_DNA"/>
</dbReference>
<dbReference type="PANTHER" id="PTHR33991:SF1">
    <property type="entry name" value="DNA REPAIR PROTEIN RECO"/>
    <property type="match status" value="1"/>
</dbReference>
<reference evidence="8" key="1">
    <citation type="journal article" date="2014" name="Front. Microbiol.">
        <title>High frequency of phylogenetically diverse reductive dehalogenase-homologous genes in deep subseafloor sedimentary metagenomes.</title>
        <authorList>
            <person name="Kawai M."/>
            <person name="Futagami T."/>
            <person name="Toyoda A."/>
            <person name="Takaki Y."/>
            <person name="Nishi S."/>
            <person name="Hori S."/>
            <person name="Arai W."/>
            <person name="Tsubouchi T."/>
            <person name="Morono Y."/>
            <person name="Uchiyama I."/>
            <person name="Ito T."/>
            <person name="Fujiyama A."/>
            <person name="Inagaki F."/>
            <person name="Takami H."/>
        </authorList>
    </citation>
    <scope>NUCLEOTIDE SEQUENCE</scope>
    <source>
        <strain evidence="8">Expedition CK06-06</strain>
    </source>
</reference>
<dbReference type="InterPro" id="IPR022572">
    <property type="entry name" value="DNA_rep/recomb_RecO_N"/>
</dbReference>
<evidence type="ECO:0000256" key="6">
    <source>
        <dbReference type="ARBA" id="ARBA00033409"/>
    </source>
</evidence>
<gene>
    <name evidence="8" type="ORF">S03H2_48818</name>
</gene>
<dbReference type="InterPro" id="IPR037278">
    <property type="entry name" value="ARFGAP/RecO"/>
</dbReference>
<dbReference type="Gene3D" id="2.40.50.140">
    <property type="entry name" value="Nucleic acid-binding proteins"/>
    <property type="match status" value="1"/>
</dbReference>
<evidence type="ECO:0000256" key="2">
    <source>
        <dbReference type="ARBA" id="ARBA00021310"/>
    </source>
</evidence>
<dbReference type="GO" id="GO:0006302">
    <property type="term" value="P:double-strand break repair"/>
    <property type="evidence" value="ECO:0007669"/>
    <property type="project" value="TreeGrafter"/>
</dbReference>
<evidence type="ECO:0000313" key="8">
    <source>
        <dbReference type="EMBL" id="GAH67483.1"/>
    </source>
</evidence>
<feature type="non-terminal residue" evidence="8">
    <location>
        <position position="1"/>
    </location>
</feature>
<feature type="domain" description="DNA replication/recombination mediator RecO N-terminal" evidence="7">
    <location>
        <begin position="1"/>
        <end position="46"/>
    </location>
</feature>
<accession>X1JCL6</accession>
<dbReference type="InterPro" id="IPR003717">
    <property type="entry name" value="RecO"/>
</dbReference>
<name>X1JCL6_9ZZZZ</name>
<dbReference type="InterPro" id="IPR012340">
    <property type="entry name" value="NA-bd_OB-fold"/>
</dbReference>
<keyword evidence="5" id="KW-0234">DNA repair</keyword>
<dbReference type="SUPFAM" id="SSF57863">
    <property type="entry name" value="ArfGap/RecO-like zinc finger"/>
    <property type="match status" value="1"/>
</dbReference>
<comment type="caution">
    <text evidence="8">The sequence shown here is derived from an EMBL/GenBank/DDBJ whole genome shotgun (WGS) entry which is preliminary data.</text>
</comment>
<keyword evidence="3" id="KW-0227">DNA damage</keyword>
<comment type="similarity">
    <text evidence="1">Belongs to the RecO family.</text>
</comment>
<evidence type="ECO:0000256" key="1">
    <source>
        <dbReference type="ARBA" id="ARBA00007452"/>
    </source>
</evidence>
<dbReference type="Pfam" id="PF11967">
    <property type="entry name" value="RecO_N"/>
    <property type="match status" value="1"/>
</dbReference>
<dbReference type="Gene3D" id="1.20.1440.120">
    <property type="entry name" value="Recombination protein O, C-terminal domain"/>
    <property type="match status" value="1"/>
</dbReference>
<evidence type="ECO:0000256" key="5">
    <source>
        <dbReference type="ARBA" id="ARBA00023204"/>
    </source>
</evidence>
<evidence type="ECO:0000256" key="3">
    <source>
        <dbReference type="ARBA" id="ARBA00022763"/>
    </source>
</evidence>
<dbReference type="PANTHER" id="PTHR33991">
    <property type="entry name" value="DNA REPAIR PROTEIN RECO"/>
    <property type="match status" value="1"/>
</dbReference>
<evidence type="ECO:0000259" key="7">
    <source>
        <dbReference type="Pfam" id="PF11967"/>
    </source>
</evidence>
<protein>
    <recommendedName>
        <fullName evidence="2">DNA repair protein RecO</fullName>
    </recommendedName>
    <alternativeName>
        <fullName evidence="6">Recombination protein O</fullName>
    </alternativeName>
</protein>
<sequence length="221" mass="25834">IAKGARRLKSPFRGYLEPLSYVEVIYYHKPTREIQILSKIEFIKAFFQNSSEIADIAYAMAIMECVDKFIHEHQKDEGIFLLVTNVMKFMDSNRDFVKEAFIYFLLEIAAMLGYKINFNTCSICKQPLKSSLYEPFTGRIICKRCADFQERVLLLRDEILDYMRILEKADLEAGLPKLQLAKQSIDIIDFLVSYISYHLDFPVKLKSLEILANLEFNIEEK</sequence>
<dbReference type="AlphaFoldDB" id="X1JCL6"/>
<organism evidence="8">
    <name type="scientific">marine sediment metagenome</name>
    <dbReference type="NCBI Taxonomy" id="412755"/>
    <lineage>
        <taxon>unclassified sequences</taxon>
        <taxon>metagenomes</taxon>
        <taxon>ecological metagenomes</taxon>
    </lineage>
</organism>
<dbReference type="NCBIfam" id="TIGR00613">
    <property type="entry name" value="reco"/>
    <property type="match status" value="1"/>
</dbReference>
<dbReference type="GO" id="GO:0006310">
    <property type="term" value="P:DNA recombination"/>
    <property type="evidence" value="ECO:0007669"/>
    <property type="project" value="UniProtKB-KW"/>
</dbReference>
<keyword evidence="4" id="KW-0233">DNA recombination</keyword>
<evidence type="ECO:0000256" key="4">
    <source>
        <dbReference type="ARBA" id="ARBA00023172"/>
    </source>
</evidence>